<sequence length="568" mass="62003">MLTCGLKLTHDGSVALFDDRKLLFSVEVEKIDNNPRYSSLTDLQLIPRILGDFGVKVDDVDEFVIDGWDGQVNGRVDVTDRGTAAEILLAPYHEGGTANVLRAAHTGTFTLDGRERPFSSFFHVSSHLISAYCTSPFAGRGEPSMALVWDGGMFPRLYYVDPARNTVENGGPVFPLIGHAYATAGHHFGPWKRTAHSETADDLSVAGKLMAYIALGTSRPEVKAVLRQEFENHFAGSTETARAFRAQIGGWGTQFERSVTHLHPFYEAVSRGVAPLGVSDEDVLASVHVFLQELLIEKLNEKIRAWKGAGPWNLTFSGGCGLNIKWNSALRADALFADVWVPPFPNDSGAALGTAAARIVETQGLVPLEWHVRSGPQLRPTETVPAGWTVEDCTPAQLAAVLHDTDQPLVMLNGRAELGPRALGGRSILGAPVSPGMKEALNKIKGREHYRPVAPLCLLDAAPEVFEPGTPDPHMLFEHRVRPEWLDRVPAITHLDGTARLQTVSTEDDPVLEEVLRAYHRLSGVPVLCNTSANYNGSGFFPDVASVIEWGGVDRVWSEGKLYRRTSV</sequence>
<dbReference type="Gene3D" id="3.30.420.40">
    <property type="match status" value="1"/>
</dbReference>
<name>A0ABN0V3F8_9ACTN</name>
<evidence type="ECO:0000313" key="4">
    <source>
        <dbReference type="EMBL" id="GAA0273408.1"/>
    </source>
</evidence>
<proteinExistence type="inferred from homology"/>
<dbReference type="RefSeq" id="WP_344152618.1">
    <property type="nucleotide sequence ID" value="NZ_BAAABV010000006.1"/>
</dbReference>
<dbReference type="InterPro" id="IPR038152">
    <property type="entry name" value="Carbam_trans_C_sf"/>
</dbReference>
<dbReference type="PANTHER" id="PTHR34847">
    <property type="entry name" value="NODULATION PROTEIN U"/>
    <property type="match status" value="1"/>
</dbReference>
<dbReference type="Pfam" id="PF02543">
    <property type="entry name" value="Carbam_trans_N"/>
    <property type="match status" value="1"/>
</dbReference>
<organism evidence="4 5">
    <name type="scientific">Streptomyces polychromogenes</name>
    <dbReference type="NCBI Taxonomy" id="67342"/>
    <lineage>
        <taxon>Bacteria</taxon>
        <taxon>Bacillati</taxon>
        <taxon>Actinomycetota</taxon>
        <taxon>Actinomycetes</taxon>
        <taxon>Kitasatosporales</taxon>
        <taxon>Streptomycetaceae</taxon>
        <taxon>Streptomyces</taxon>
    </lineage>
</organism>
<reference evidence="4 5" key="1">
    <citation type="journal article" date="2019" name="Int. J. Syst. Evol. Microbiol.">
        <title>The Global Catalogue of Microorganisms (GCM) 10K type strain sequencing project: providing services to taxonomists for standard genome sequencing and annotation.</title>
        <authorList>
            <consortium name="The Broad Institute Genomics Platform"/>
            <consortium name="The Broad Institute Genome Sequencing Center for Infectious Disease"/>
            <person name="Wu L."/>
            <person name="Ma J."/>
        </authorList>
    </citation>
    <scope>NUCLEOTIDE SEQUENCE [LARGE SCALE GENOMIC DNA]</scope>
    <source>
        <strain evidence="4 5">JCM 4505</strain>
    </source>
</reference>
<comment type="caution">
    <text evidence="4">The sequence shown here is derived from an EMBL/GenBank/DDBJ whole genome shotgun (WGS) entry which is preliminary data.</text>
</comment>
<gene>
    <name evidence="4" type="ORF">GCM10010302_08760</name>
</gene>
<keyword evidence="5" id="KW-1185">Reference proteome</keyword>
<dbReference type="PANTHER" id="PTHR34847:SF1">
    <property type="entry name" value="NODULATION PROTEIN U"/>
    <property type="match status" value="1"/>
</dbReference>
<dbReference type="EMBL" id="BAAABV010000006">
    <property type="protein sequence ID" value="GAA0273408.1"/>
    <property type="molecule type" value="Genomic_DNA"/>
</dbReference>
<accession>A0ABN0V3F8</accession>
<evidence type="ECO:0000259" key="3">
    <source>
        <dbReference type="Pfam" id="PF16861"/>
    </source>
</evidence>
<feature type="domain" description="Carbamoyltransferase" evidence="2">
    <location>
        <begin position="4"/>
        <end position="355"/>
    </location>
</feature>
<dbReference type="Gene3D" id="3.90.870.20">
    <property type="entry name" value="Carbamoyltransferase, C-terminal domain"/>
    <property type="match status" value="1"/>
</dbReference>
<feature type="domain" description="Carbamoyltransferase C-terminal" evidence="3">
    <location>
        <begin position="407"/>
        <end position="542"/>
    </location>
</feature>
<evidence type="ECO:0000256" key="1">
    <source>
        <dbReference type="ARBA" id="ARBA00006129"/>
    </source>
</evidence>
<dbReference type="InterPro" id="IPR051338">
    <property type="entry name" value="NodU/CmcH_Carbamoyltrnsfr"/>
</dbReference>
<evidence type="ECO:0000313" key="5">
    <source>
        <dbReference type="Proteomes" id="UP001501867"/>
    </source>
</evidence>
<protein>
    <submittedName>
        <fullName evidence="4">Carbamoyltransferase N-terminal domain-containing protein</fullName>
    </submittedName>
</protein>
<evidence type="ECO:0000259" key="2">
    <source>
        <dbReference type="Pfam" id="PF02543"/>
    </source>
</evidence>
<dbReference type="InterPro" id="IPR031730">
    <property type="entry name" value="Carbam_trans_C"/>
</dbReference>
<dbReference type="Proteomes" id="UP001501867">
    <property type="component" value="Unassembled WGS sequence"/>
</dbReference>
<dbReference type="Pfam" id="PF16861">
    <property type="entry name" value="Carbam_trans_C"/>
    <property type="match status" value="1"/>
</dbReference>
<comment type="similarity">
    <text evidence="1">Belongs to the NodU/CmcH family.</text>
</comment>
<dbReference type="InterPro" id="IPR003696">
    <property type="entry name" value="Carbtransf_dom"/>
</dbReference>